<reference evidence="2 3" key="1">
    <citation type="journal article" date="2020" name="Mol. Biol. Evol.">
        <title>Distinct Expression and Methylation Patterns for Genes with Different Fates following a Single Whole-Genome Duplication in Flowering Plants.</title>
        <authorList>
            <person name="Shi T."/>
            <person name="Rahmani R.S."/>
            <person name="Gugger P.F."/>
            <person name="Wang M."/>
            <person name="Li H."/>
            <person name="Zhang Y."/>
            <person name="Li Z."/>
            <person name="Wang Q."/>
            <person name="Van de Peer Y."/>
            <person name="Marchal K."/>
            <person name="Chen J."/>
        </authorList>
    </citation>
    <scope>NUCLEOTIDE SEQUENCE [LARGE SCALE GENOMIC DNA]</scope>
    <source>
        <tissue evidence="2">Leaf</tissue>
    </source>
</reference>
<dbReference type="EMBL" id="DUZY01000004">
    <property type="protein sequence ID" value="DAD37599.1"/>
    <property type="molecule type" value="Genomic_DNA"/>
</dbReference>
<comment type="caution">
    <text evidence="2">The sequence shown here is derived from an EMBL/GenBank/DDBJ whole genome shotgun (WGS) entry which is preliminary data.</text>
</comment>
<dbReference type="InterPro" id="IPR038823">
    <property type="entry name" value="MED2_plant"/>
</dbReference>
<evidence type="ECO:0000313" key="3">
    <source>
        <dbReference type="Proteomes" id="UP000607653"/>
    </source>
</evidence>
<protein>
    <submittedName>
        <fullName evidence="2">Uncharacterized protein</fullName>
    </submittedName>
</protein>
<keyword evidence="1" id="KW-0812">Transmembrane</keyword>
<proteinExistence type="predicted"/>
<keyword evidence="1" id="KW-0472">Membrane</keyword>
<keyword evidence="1" id="KW-1133">Transmembrane helix</keyword>
<feature type="transmembrane region" description="Helical" evidence="1">
    <location>
        <begin position="9"/>
        <end position="28"/>
    </location>
</feature>
<evidence type="ECO:0000256" key="1">
    <source>
        <dbReference type="SAM" id="Phobius"/>
    </source>
</evidence>
<organism evidence="2 3">
    <name type="scientific">Nelumbo nucifera</name>
    <name type="common">Sacred lotus</name>
    <dbReference type="NCBI Taxonomy" id="4432"/>
    <lineage>
        <taxon>Eukaryota</taxon>
        <taxon>Viridiplantae</taxon>
        <taxon>Streptophyta</taxon>
        <taxon>Embryophyta</taxon>
        <taxon>Tracheophyta</taxon>
        <taxon>Spermatophyta</taxon>
        <taxon>Magnoliopsida</taxon>
        <taxon>Proteales</taxon>
        <taxon>Nelumbonaceae</taxon>
        <taxon>Nelumbo</taxon>
    </lineage>
</organism>
<accession>A0A822Z2A7</accession>
<evidence type="ECO:0000313" key="2">
    <source>
        <dbReference type="EMBL" id="DAD37599.1"/>
    </source>
</evidence>
<sequence>MFTIGKQRILWFYCLCFFFFPFNLIFFICRNSVFCVEASAMDATEQLYRPPPEFEENTRDPLVDISLTDSTEFWLIQWPHNQVIMIFPSKSC</sequence>
<dbReference type="Proteomes" id="UP000607653">
    <property type="component" value="Unassembled WGS sequence"/>
</dbReference>
<dbReference type="AlphaFoldDB" id="A0A822Z2A7"/>
<dbReference type="PANTHER" id="PTHR36407">
    <property type="entry name" value="MEDIATOR-ASSOCIATED PROTEIN 2"/>
    <property type="match status" value="1"/>
</dbReference>
<keyword evidence="3" id="KW-1185">Reference proteome</keyword>
<dbReference type="PANTHER" id="PTHR36407:SF1">
    <property type="entry name" value="MEDIATOR-ASSOCIATED PROTEIN 2"/>
    <property type="match status" value="1"/>
</dbReference>
<name>A0A822Z2A7_NELNU</name>
<gene>
    <name evidence="2" type="ORF">HUJ06_008240</name>
</gene>